<feature type="compositionally biased region" description="Polar residues" evidence="1">
    <location>
        <begin position="207"/>
        <end position="217"/>
    </location>
</feature>
<gene>
    <name evidence="2" type="ORF">THAOC_24812</name>
</gene>
<sequence>MIARGSLENCFETPQGLQNGIIMICWGGRPAEETVGRPKPKTTPPSWHPQLSWSVNARSTSPLTLGLGPPYFRQRIEIVRRDQLNALPEREHALSRLQTWGCPAFRQRVELLVSSPCGWMCWNPKNKGAPSPACSLRVCWGRQNVLESTTYRTWIVEEECAGRKPSGKPNTPGNGREMKIEDEASFLPANLPPEDDFGASDGGPNPVVSTPYSTNVSGDCEGEMMPDDDSDDDSDDDEVTPRAMTRMTAISTMKTGRQMTKNEIWTQDRSSPQTRKRRHGIAGASNQATDSLFIVKTRVQESQAQMRASDYQRTHVG</sequence>
<reference evidence="2 3" key="1">
    <citation type="journal article" date="2012" name="Genome Biol.">
        <title>Genome and low-iron response of an oceanic diatom adapted to chronic iron limitation.</title>
        <authorList>
            <person name="Lommer M."/>
            <person name="Specht M."/>
            <person name="Roy A.S."/>
            <person name="Kraemer L."/>
            <person name="Andreson R."/>
            <person name="Gutowska M.A."/>
            <person name="Wolf J."/>
            <person name="Bergner S.V."/>
            <person name="Schilhabel M.B."/>
            <person name="Klostermeier U.C."/>
            <person name="Beiko R.G."/>
            <person name="Rosenstiel P."/>
            <person name="Hippler M."/>
            <person name="Laroche J."/>
        </authorList>
    </citation>
    <scope>NUCLEOTIDE SEQUENCE [LARGE SCALE GENOMIC DNA]</scope>
    <source>
        <strain evidence="2 3">CCMP1005</strain>
    </source>
</reference>
<comment type="caution">
    <text evidence="2">The sequence shown here is derived from an EMBL/GenBank/DDBJ whole genome shotgun (WGS) entry which is preliminary data.</text>
</comment>
<dbReference type="AlphaFoldDB" id="K0RQR9"/>
<evidence type="ECO:0000313" key="2">
    <source>
        <dbReference type="EMBL" id="EJK55455.1"/>
    </source>
</evidence>
<feature type="compositionally biased region" description="Polar residues" evidence="1">
    <location>
        <begin position="263"/>
        <end position="273"/>
    </location>
</feature>
<feature type="region of interest" description="Disordered" evidence="1">
    <location>
        <begin position="263"/>
        <end position="288"/>
    </location>
</feature>
<protein>
    <submittedName>
        <fullName evidence="2">Uncharacterized protein</fullName>
    </submittedName>
</protein>
<dbReference type="EMBL" id="AGNL01033992">
    <property type="protein sequence ID" value="EJK55455.1"/>
    <property type="molecule type" value="Genomic_DNA"/>
</dbReference>
<organism evidence="2 3">
    <name type="scientific">Thalassiosira oceanica</name>
    <name type="common">Marine diatom</name>
    <dbReference type="NCBI Taxonomy" id="159749"/>
    <lineage>
        <taxon>Eukaryota</taxon>
        <taxon>Sar</taxon>
        <taxon>Stramenopiles</taxon>
        <taxon>Ochrophyta</taxon>
        <taxon>Bacillariophyta</taxon>
        <taxon>Coscinodiscophyceae</taxon>
        <taxon>Thalassiosirophycidae</taxon>
        <taxon>Thalassiosirales</taxon>
        <taxon>Thalassiosiraceae</taxon>
        <taxon>Thalassiosira</taxon>
    </lineage>
</organism>
<name>K0RQR9_THAOC</name>
<feature type="region of interest" description="Disordered" evidence="1">
    <location>
        <begin position="187"/>
        <end position="239"/>
    </location>
</feature>
<keyword evidence="3" id="KW-1185">Reference proteome</keyword>
<accession>K0RQR9</accession>
<feature type="compositionally biased region" description="Acidic residues" evidence="1">
    <location>
        <begin position="220"/>
        <end position="238"/>
    </location>
</feature>
<evidence type="ECO:0000256" key="1">
    <source>
        <dbReference type="SAM" id="MobiDB-lite"/>
    </source>
</evidence>
<dbReference type="Proteomes" id="UP000266841">
    <property type="component" value="Unassembled WGS sequence"/>
</dbReference>
<proteinExistence type="predicted"/>
<evidence type="ECO:0000313" key="3">
    <source>
        <dbReference type="Proteomes" id="UP000266841"/>
    </source>
</evidence>